<dbReference type="EMBL" id="SNAA01000004">
    <property type="protein sequence ID" value="TDL81657.1"/>
    <property type="molecule type" value="Genomic_DNA"/>
</dbReference>
<gene>
    <name evidence="7" type="ORF">E2L08_04985</name>
</gene>
<reference evidence="7 8" key="1">
    <citation type="submission" date="2019-03" db="EMBL/GenBank/DDBJ databases">
        <title>Primorskyibacter sp. SS33 isolated from sediments.</title>
        <authorList>
            <person name="Xunke S."/>
        </authorList>
    </citation>
    <scope>NUCLEOTIDE SEQUENCE [LARGE SCALE GENOMIC DNA]</scope>
    <source>
        <strain evidence="7 8">SS33</strain>
    </source>
</reference>
<dbReference type="PANTHER" id="PTHR40277">
    <property type="entry name" value="BLL5419 PROTEIN"/>
    <property type="match status" value="1"/>
</dbReference>
<comment type="caution">
    <text evidence="7">The sequence shown here is derived from an EMBL/GenBank/DDBJ whole genome shotgun (WGS) entry which is preliminary data.</text>
</comment>
<organism evidence="7 8">
    <name type="scientific">Palleronia sediminis</name>
    <dbReference type="NCBI Taxonomy" id="2547833"/>
    <lineage>
        <taxon>Bacteria</taxon>
        <taxon>Pseudomonadati</taxon>
        <taxon>Pseudomonadota</taxon>
        <taxon>Alphaproteobacteria</taxon>
        <taxon>Rhodobacterales</taxon>
        <taxon>Roseobacteraceae</taxon>
        <taxon>Palleronia</taxon>
    </lineage>
</organism>
<dbReference type="AlphaFoldDB" id="A0A4R6AEI3"/>
<evidence type="ECO:0000256" key="3">
    <source>
        <dbReference type="ARBA" id="ARBA00022692"/>
    </source>
</evidence>
<comment type="subcellular location">
    <subcellularLocation>
        <location evidence="1">Cell membrane</location>
        <topology evidence="1">Multi-pass membrane protein</topology>
    </subcellularLocation>
</comment>
<sequence>MSVALRILIGLVLLGLLLWAFGSADIGARLRSAEPTWMVAAIACLLAQTALMAWRWQLVGRCLGLHFSLGWALREYLVAQIVNLTVPGGMVGDGARAVRSRAGEQGLKRAAQAVVLERAAGQVGLLVVGAAGLGWAVLSPHGLSLPPDLARGIAVAGLCVVAVGAFAFAFLRRGRIAALVSRCLPTGRIKAAHATLSLGAALLNVAAFAACARAVGVVLSPGAALLIVPLILTAMVIPLGIAGWGWREGAAAALFPVAGAAGSAGVAAGILFGVAMMIAAAPGIPLLIRGEKTGVRDRGRGAPE</sequence>
<evidence type="ECO:0000256" key="4">
    <source>
        <dbReference type="ARBA" id="ARBA00022989"/>
    </source>
</evidence>
<protein>
    <submittedName>
        <fullName evidence="7">Flippase-like domain-containing protein</fullName>
    </submittedName>
</protein>
<dbReference type="Pfam" id="PF03706">
    <property type="entry name" value="LPG_synthase_TM"/>
    <property type="match status" value="1"/>
</dbReference>
<dbReference type="Proteomes" id="UP000295701">
    <property type="component" value="Unassembled WGS sequence"/>
</dbReference>
<feature type="transmembrane region" description="Helical" evidence="6">
    <location>
        <begin position="192"/>
        <end position="216"/>
    </location>
</feature>
<keyword evidence="2" id="KW-1003">Cell membrane</keyword>
<evidence type="ECO:0000256" key="5">
    <source>
        <dbReference type="ARBA" id="ARBA00023136"/>
    </source>
</evidence>
<feature type="transmembrane region" description="Helical" evidence="6">
    <location>
        <begin position="253"/>
        <end position="281"/>
    </location>
</feature>
<dbReference type="OrthoDB" id="9126302at2"/>
<feature type="transmembrane region" description="Helical" evidence="6">
    <location>
        <begin position="150"/>
        <end position="171"/>
    </location>
</feature>
<accession>A0A4R6AEI3</accession>
<feature type="transmembrane region" description="Helical" evidence="6">
    <location>
        <begin position="119"/>
        <end position="138"/>
    </location>
</feature>
<feature type="transmembrane region" description="Helical" evidence="6">
    <location>
        <begin position="34"/>
        <end position="54"/>
    </location>
</feature>
<evidence type="ECO:0000256" key="2">
    <source>
        <dbReference type="ARBA" id="ARBA00022475"/>
    </source>
</evidence>
<evidence type="ECO:0000313" key="7">
    <source>
        <dbReference type="EMBL" id="TDL81657.1"/>
    </source>
</evidence>
<keyword evidence="3 6" id="KW-0812">Transmembrane</keyword>
<dbReference type="GO" id="GO:0005886">
    <property type="term" value="C:plasma membrane"/>
    <property type="evidence" value="ECO:0007669"/>
    <property type="project" value="UniProtKB-SubCell"/>
</dbReference>
<evidence type="ECO:0000313" key="8">
    <source>
        <dbReference type="Proteomes" id="UP000295701"/>
    </source>
</evidence>
<name>A0A4R6AEI3_9RHOB</name>
<dbReference type="InterPro" id="IPR022791">
    <property type="entry name" value="L-PG_synthase/AglD"/>
</dbReference>
<keyword evidence="4 6" id="KW-1133">Transmembrane helix</keyword>
<proteinExistence type="predicted"/>
<keyword evidence="8" id="KW-1185">Reference proteome</keyword>
<keyword evidence="5 6" id="KW-0472">Membrane</keyword>
<feature type="transmembrane region" description="Helical" evidence="6">
    <location>
        <begin position="222"/>
        <end position="246"/>
    </location>
</feature>
<dbReference type="PANTHER" id="PTHR40277:SF1">
    <property type="entry name" value="BLL5419 PROTEIN"/>
    <property type="match status" value="1"/>
</dbReference>
<evidence type="ECO:0000256" key="6">
    <source>
        <dbReference type="SAM" id="Phobius"/>
    </source>
</evidence>
<evidence type="ECO:0000256" key="1">
    <source>
        <dbReference type="ARBA" id="ARBA00004651"/>
    </source>
</evidence>